<evidence type="ECO:0000313" key="1">
    <source>
        <dbReference type="EMBL" id="SEM63200.1"/>
    </source>
</evidence>
<proteinExistence type="predicted"/>
<evidence type="ECO:0000313" key="2">
    <source>
        <dbReference type="Proteomes" id="UP000198744"/>
    </source>
</evidence>
<dbReference type="Pfam" id="PF08859">
    <property type="entry name" value="DGC"/>
    <property type="match status" value="1"/>
</dbReference>
<protein>
    <submittedName>
        <fullName evidence="1">DGC domain-containing protein</fullName>
    </submittedName>
</protein>
<keyword evidence="2" id="KW-1185">Reference proteome</keyword>
<sequence length="138" mass="14874">MKEKTNQVVVLACSGIGKVYGALARETLYELMERVRPGVVVTTCLPLLMIEDPEAKKLVADHPVITIDGCPKSCSHKNLEAQGVNAARTYQAIKFYTAHKDLKPDGIVELDENGRKLAAIAADELAQVVDELAEGGGK</sequence>
<dbReference type="EMBL" id="FOBS01000028">
    <property type="protein sequence ID" value="SEM63200.1"/>
    <property type="molecule type" value="Genomic_DNA"/>
</dbReference>
<dbReference type="AlphaFoldDB" id="A0A1H7ZXK2"/>
<dbReference type="STRING" id="43775.SAMN04489760_12825"/>
<dbReference type="RefSeq" id="WP_093884413.1">
    <property type="nucleotide sequence ID" value="NZ_FOBS01000028.1"/>
</dbReference>
<reference evidence="1 2" key="1">
    <citation type="submission" date="2016-10" db="EMBL/GenBank/DDBJ databases">
        <authorList>
            <person name="de Groot N.N."/>
        </authorList>
    </citation>
    <scope>NUCLEOTIDE SEQUENCE [LARGE SCALE GENOMIC DNA]</scope>
    <source>
        <strain evidence="1 2">DSM 8423</strain>
    </source>
</reference>
<name>A0A1H7ZXK2_9BACT</name>
<organism evidence="1 2">
    <name type="scientific">Syntrophus gentianae</name>
    <dbReference type="NCBI Taxonomy" id="43775"/>
    <lineage>
        <taxon>Bacteria</taxon>
        <taxon>Pseudomonadati</taxon>
        <taxon>Thermodesulfobacteriota</taxon>
        <taxon>Syntrophia</taxon>
        <taxon>Syntrophales</taxon>
        <taxon>Syntrophaceae</taxon>
        <taxon>Syntrophus</taxon>
    </lineage>
</organism>
<dbReference type="OrthoDB" id="2111735at2"/>
<gene>
    <name evidence="1" type="ORF">SAMN04489760_12825</name>
</gene>
<dbReference type="InterPro" id="IPR014958">
    <property type="entry name" value="DGC"/>
</dbReference>
<dbReference type="Proteomes" id="UP000198744">
    <property type="component" value="Unassembled WGS sequence"/>
</dbReference>
<accession>A0A1H7ZXK2</accession>